<evidence type="ECO:0000313" key="2">
    <source>
        <dbReference type="EMBL" id="ADG89070.1"/>
    </source>
</evidence>
<accession>D6Y3W8</accession>
<dbReference type="OrthoDB" id="3277912at2"/>
<keyword evidence="3" id="KW-1185">Reference proteome</keyword>
<evidence type="ECO:0000256" key="1">
    <source>
        <dbReference type="SAM" id="Phobius"/>
    </source>
</evidence>
<keyword evidence="1" id="KW-0472">Membrane</keyword>
<feature type="transmembrane region" description="Helical" evidence="1">
    <location>
        <begin position="331"/>
        <end position="349"/>
    </location>
</feature>
<protein>
    <recommendedName>
        <fullName evidence="4">YfhO family protein</fullName>
    </recommendedName>
</protein>
<dbReference type="KEGG" id="tbi:Tbis_2365"/>
<dbReference type="RefSeq" id="WP_013132603.1">
    <property type="nucleotide sequence ID" value="NC_014165.1"/>
</dbReference>
<feature type="transmembrane region" description="Helical" evidence="1">
    <location>
        <begin position="224"/>
        <end position="242"/>
    </location>
</feature>
<sequence length="564" mass="61054">MTLLTAERTEAPARRRRWSPRTRELVLLTLGSLALAVVMTWPTLADPWRTIPGDLTDPLFSAWEIGWYGHAVLHRPGGLFDANIYWPLPRTGVFSDTLLGLAPLGIGVSGMADTLFRYNVAYVLAAAFNFAGAYLLARQLGCGRIGAAVAGAAFAYTPWRISHAIHLNILMSGAIPLSIALLLRGHGIGRGPWDPARGRPWAAFAGWALAAWQVSLGFAIGLPFVYVLMVLGVAAVIAWLIVQRPRIPRRIVLADLAGGALFAGVTLSLASVFMRVAKDHPEVAATRTAQVLEYFSPPWRGLWAAPEHSLVWGRLTAGARAGIEWPIEATLLPGLIVVLAGLLGLVVTIWSRATRIWLAVAVVASVVAALGTTFAEGKMTWLPARELLPGVEALRTSGRLIMYAVLVLGLLAAGAITRLARHRRLRPFLLAVPLLVCAEGLSTVPHPEVPPPPAALAHAKGPVLILPAYKQDSLSLIWSTDGFRPQVNGYASFTPGMISEVVRITESFPSSLSIDYLRRMGVREVIIDRRRAQGTVFEPAAERPVRGLPVERRDLGDSVLYRLL</sequence>
<keyword evidence="1" id="KW-0812">Transmembrane</keyword>
<feature type="transmembrane region" description="Helical" evidence="1">
    <location>
        <begin position="400"/>
        <end position="420"/>
    </location>
</feature>
<name>D6Y3W8_THEBD</name>
<dbReference type="Proteomes" id="UP000006640">
    <property type="component" value="Chromosome"/>
</dbReference>
<dbReference type="EMBL" id="CP001874">
    <property type="protein sequence ID" value="ADG89070.1"/>
    <property type="molecule type" value="Genomic_DNA"/>
</dbReference>
<feature type="transmembrane region" description="Helical" evidence="1">
    <location>
        <begin position="356"/>
        <end position="375"/>
    </location>
</feature>
<evidence type="ECO:0000313" key="3">
    <source>
        <dbReference type="Proteomes" id="UP000006640"/>
    </source>
</evidence>
<reference evidence="2 3" key="1">
    <citation type="submission" date="2010-01" db="EMBL/GenBank/DDBJ databases">
        <title>The complete genome of Thermobispora bispora DSM 43833.</title>
        <authorList>
            <consortium name="US DOE Joint Genome Institute (JGI-PGF)"/>
            <person name="Lucas S."/>
            <person name="Copeland A."/>
            <person name="Lapidus A."/>
            <person name="Glavina del Rio T."/>
            <person name="Dalin E."/>
            <person name="Tice H."/>
            <person name="Bruce D."/>
            <person name="Goodwin L."/>
            <person name="Pitluck S."/>
            <person name="Kyrpides N."/>
            <person name="Mavromatis K."/>
            <person name="Ivanova N."/>
            <person name="Mikhailova N."/>
            <person name="Chertkov O."/>
            <person name="Brettin T."/>
            <person name="Detter J.C."/>
            <person name="Han C."/>
            <person name="Larimer F."/>
            <person name="Land M."/>
            <person name="Hauser L."/>
            <person name="Markowitz V."/>
            <person name="Cheng J.-F."/>
            <person name="Hugenholtz P."/>
            <person name="Woyke T."/>
            <person name="Wu D."/>
            <person name="Jando M."/>
            <person name="Schneider S."/>
            <person name="Klenk H.-P."/>
            <person name="Eisen J.A."/>
        </authorList>
    </citation>
    <scope>NUCLEOTIDE SEQUENCE [LARGE SCALE GENOMIC DNA]</scope>
    <source>
        <strain evidence="3">ATCC 19993 / DSM 43833 / CBS 139.67 / JCM 10125 / KCTC 9307 / NBRC 14880 / R51</strain>
    </source>
</reference>
<gene>
    <name evidence="2" type="ordered locus">Tbis_2365</name>
</gene>
<feature type="transmembrane region" description="Helical" evidence="1">
    <location>
        <begin position="251"/>
        <end position="274"/>
    </location>
</feature>
<dbReference type="STRING" id="469371.Tbis_2365"/>
<proteinExistence type="predicted"/>
<dbReference type="AlphaFoldDB" id="D6Y3W8"/>
<feature type="transmembrane region" description="Helical" evidence="1">
    <location>
        <begin position="120"/>
        <end position="137"/>
    </location>
</feature>
<dbReference type="eggNOG" id="COG1971">
    <property type="taxonomic scope" value="Bacteria"/>
</dbReference>
<evidence type="ECO:0008006" key="4">
    <source>
        <dbReference type="Google" id="ProtNLM"/>
    </source>
</evidence>
<organism evidence="2 3">
    <name type="scientific">Thermobispora bispora (strain ATCC 19993 / DSM 43833 / CBS 139.67 / JCM 10125 / KCTC 9307 / NBRC 14880 / R51)</name>
    <dbReference type="NCBI Taxonomy" id="469371"/>
    <lineage>
        <taxon>Bacteria</taxon>
        <taxon>Bacillati</taxon>
        <taxon>Actinomycetota</taxon>
        <taxon>Actinomycetes</taxon>
        <taxon>Streptosporangiales</taxon>
        <taxon>Streptosporangiaceae</taxon>
        <taxon>Thermobispora</taxon>
    </lineage>
</organism>
<keyword evidence="1" id="KW-1133">Transmembrane helix</keyword>
<dbReference type="HOGENOM" id="CLU_459130_0_0_11"/>
<feature type="transmembrane region" description="Helical" evidence="1">
    <location>
        <begin position="165"/>
        <end position="186"/>
    </location>
</feature>